<feature type="transmembrane region" description="Helical" evidence="1">
    <location>
        <begin position="53"/>
        <end position="73"/>
    </location>
</feature>
<keyword evidence="1" id="KW-0472">Membrane</keyword>
<evidence type="ECO:0000256" key="1">
    <source>
        <dbReference type="SAM" id="Phobius"/>
    </source>
</evidence>
<keyword evidence="1" id="KW-0812">Transmembrane</keyword>
<name>A0A5B2ZDT3_9GAMM</name>
<reference evidence="3 4" key="2">
    <citation type="submission" date="2019-09" db="EMBL/GenBank/DDBJ databases">
        <authorList>
            <person name="Mazur A."/>
        </authorList>
    </citation>
    <scope>NUCLEOTIDE SEQUENCE [LARGE SCALE GENOMIC DNA]</scope>
    <source>
        <strain evidence="3 4">3729k</strain>
    </source>
</reference>
<evidence type="ECO:0000313" key="3">
    <source>
        <dbReference type="EMBL" id="KAA2285783.1"/>
    </source>
</evidence>
<gene>
    <name evidence="3" type="ORF">F0415_03940</name>
</gene>
<organism evidence="3 4">
    <name type="scientific">Arenimonas fontis</name>
    <dbReference type="NCBI Taxonomy" id="2608255"/>
    <lineage>
        <taxon>Bacteria</taxon>
        <taxon>Pseudomonadati</taxon>
        <taxon>Pseudomonadota</taxon>
        <taxon>Gammaproteobacteria</taxon>
        <taxon>Lysobacterales</taxon>
        <taxon>Lysobacteraceae</taxon>
        <taxon>Arenimonas</taxon>
    </lineage>
</organism>
<feature type="transmembrane region" description="Helical" evidence="1">
    <location>
        <begin position="85"/>
        <end position="103"/>
    </location>
</feature>
<reference evidence="3 4" key="1">
    <citation type="submission" date="2019-09" db="EMBL/GenBank/DDBJ databases">
        <title>Arenimonas chukotkensis sp. nov., a bacterium isolated from Chukotka hot spring, Arctic region, Russia.</title>
        <authorList>
            <person name="Zayulina K.S."/>
            <person name="Prokofeva M.I."/>
            <person name="Elcheninov A.G."/>
            <person name="Novikov A."/>
            <person name="Kochetkova T.V."/>
            <person name="Kublanov I.V."/>
        </authorList>
    </citation>
    <scope>NUCLEOTIDE SEQUENCE [LARGE SCALE GENOMIC DNA]</scope>
    <source>
        <strain evidence="3 4">3729k</strain>
    </source>
</reference>
<feature type="transmembrane region" description="Helical" evidence="1">
    <location>
        <begin position="109"/>
        <end position="129"/>
    </location>
</feature>
<feature type="chain" id="PRO_5022842713" evidence="2">
    <location>
        <begin position="21"/>
        <end position="130"/>
    </location>
</feature>
<keyword evidence="4" id="KW-1185">Reference proteome</keyword>
<dbReference type="EMBL" id="VUOD01000002">
    <property type="protein sequence ID" value="KAA2285783.1"/>
    <property type="molecule type" value="Genomic_DNA"/>
</dbReference>
<keyword evidence="2" id="KW-0732">Signal</keyword>
<feature type="signal peptide" evidence="2">
    <location>
        <begin position="1"/>
        <end position="20"/>
    </location>
</feature>
<proteinExistence type="predicted"/>
<dbReference type="RefSeq" id="WP_149859884.1">
    <property type="nucleotide sequence ID" value="NZ_VUOD01000002.1"/>
</dbReference>
<evidence type="ECO:0000313" key="4">
    <source>
        <dbReference type="Proteomes" id="UP000322165"/>
    </source>
</evidence>
<keyword evidence="1" id="KW-1133">Transmembrane helix</keyword>
<evidence type="ECO:0000256" key="2">
    <source>
        <dbReference type="SAM" id="SignalP"/>
    </source>
</evidence>
<sequence length="130" mass="13409">MFRTLLAVVLGTLAAGLAVAGVQALGHWLYPPPVEVDWRDRAAVTALIDSLPVAQLAFVPAAYAVGSFVGGFVGGTVSALHKRGAALAVGLVMLALVVVNFAMIPHPMWMVAAGVLVPLPLAWLGGRFAL</sequence>
<accession>A0A5B2ZDT3</accession>
<dbReference type="Proteomes" id="UP000322165">
    <property type="component" value="Unassembled WGS sequence"/>
</dbReference>
<protein>
    <submittedName>
        <fullName evidence="3">Uncharacterized protein</fullName>
    </submittedName>
</protein>
<dbReference type="AlphaFoldDB" id="A0A5B2ZDT3"/>
<comment type="caution">
    <text evidence="3">The sequence shown here is derived from an EMBL/GenBank/DDBJ whole genome shotgun (WGS) entry which is preliminary data.</text>
</comment>